<keyword evidence="1" id="KW-0812">Transmembrane</keyword>
<reference evidence="3 4" key="1">
    <citation type="submission" date="2019-02" db="EMBL/GenBank/DDBJ databases">
        <title>Deep-cultivation of Planctomycetes and their phenomic and genomic characterization uncovers novel biology.</title>
        <authorList>
            <person name="Wiegand S."/>
            <person name="Jogler M."/>
            <person name="Boedeker C."/>
            <person name="Pinto D."/>
            <person name="Vollmers J."/>
            <person name="Rivas-Marin E."/>
            <person name="Kohn T."/>
            <person name="Peeters S.H."/>
            <person name="Heuer A."/>
            <person name="Rast P."/>
            <person name="Oberbeckmann S."/>
            <person name="Bunk B."/>
            <person name="Jeske O."/>
            <person name="Meyerdierks A."/>
            <person name="Storesund J.E."/>
            <person name="Kallscheuer N."/>
            <person name="Luecker S."/>
            <person name="Lage O.M."/>
            <person name="Pohl T."/>
            <person name="Merkel B.J."/>
            <person name="Hornburger P."/>
            <person name="Mueller R.-W."/>
            <person name="Bruemmer F."/>
            <person name="Labrenz M."/>
            <person name="Spormann A.M."/>
            <person name="Op Den Camp H."/>
            <person name="Overmann J."/>
            <person name="Amann R."/>
            <person name="Jetten M.S.M."/>
            <person name="Mascher T."/>
            <person name="Medema M.H."/>
            <person name="Devos D.P."/>
            <person name="Kaster A.-K."/>
            <person name="Ovreas L."/>
            <person name="Rohde M."/>
            <person name="Galperin M.Y."/>
            <person name="Jogler C."/>
        </authorList>
    </citation>
    <scope>NUCLEOTIDE SEQUENCE [LARGE SCALE GENOMIC DNA]</scope>
    <source>
        <strain evidence="3 4">Pla144</strain>
    </source>
</reference>
<feature type="transmembrane region" description="Helical" evidence="1">
    <location>
        <begin position="110"/>
        <end position="128"/>
    </location>
</feature>
<organism evidence="3 4">
    <name type="scientific">Bythopirellula polymerisocia</name>
    <dbReference type="NCBI Taxonomy" id="2528003"/>
    <lineage>
        <taxon>Bacteria</taxon>
        <taxon>Pseudomonadati</taxon>
        <taxon>Planctomycetota</taxon>
        <taxon>Planctomycetia</taxon>
        <taxon>Pirellulales</taxon>
        <taxon>Lacipirellulaceae</taxon>
        <taxon>Bythopirellula</taxon>
    </lineage>
</organism>
<protein>
    <submittedName>
        <fullName evidence="3">Fatty acid desaturase</fullName>
    </submittedName>
</protein>
<dbReference type="Proteomes" id="UP000318437">
    <property type="component" value="Unassembled WGS sequence"/>
</dbReference>
<dbReference type="OrthoDB" id="9792534at2"/>
<dbReference type="RefSeq" id="WP_146447647.1">
    <property type="nucleotide sequence ID" value="NZ_SJPS01000001.1"/>
</dbReference>
<dbReference type="InterPro" id="IPR005804">
    <property type="entry name" value="FA_desaturase_dom"/>
</dbReference>
<evidence type="ECO:0000313" key="4">
    <source>
        <dbReference type="Proteomes" id="UP000318437"/>
    </source>
</evidence>
<gene>
    <name evidence="3" type="ORF">Pla144_04320</name>
</gene>
<evidence type="ECO:0000256" key="1">
    <source>
        <dbReference type="SAM" id="Phobius"/>
    </source>
</evidence>
<keyword evidence="4" id="KW-1185">Reference proteome</keyword>
<comment type="caution">
    <text evidence="3">The sequence shown here is derived from an EMBL/GenBank/DDBJ whole genome shotgun (WGS) entry which is preliminary data.</text>
</comment>
<name>A0A5C6CXI2_9BACT</name>
<feature type="transmembrane region" description="Helical" evidence="1">
    <location>
        <begin position="77"/>
        <end position="98"/>
    </location>
</feature>
<dbReference type="Pfam" id="PF00487">
    <property type="entry name" value="FA_desaturase"/>
    <property type="match status" value="1"/>
</dbReference>
<sequence>MSQATATAVTPADSIHPHGVFSLSEARRIVGEFFTPNPWIFWPDFLISWTVGIGCFQIVDFPELVTANESWHWPVRIVAFVISSLLIYRCSLFIHELVHIRAGEFTAFRFVWNLLCGIPFLIPTFVYYTHLDHHRRKHYGTKEDGEYIPLARLPAWQILFYLSQIFVIPIVAVFRFGVLTPLTWVSPKLRKWVHRHASSMIMDPTYIRPLPTEKTLRVIRFQEVLVFLFIWMVAVRMVWAGGLLFEEPLPPTFLLHAYLTGVFVLLINALRTLGAHRWTHLGDSEMTFVEQMLDSVNYPKHPLTGGLWAPIGLRFHALHHIFPTMPYHALAEAHRRLIRDLPADSPYRRCQAESLSEVLGTLWRRAREHDKTASQRKFELGA</sequence>
<feature type="transmembrane region" description="Helical" evidence="1">
    <location>
        <begin position="224"/>
        <end position="245"/>
    </location>
</feature>
<evidence type="ECO:0000313" key="3">
    <source>
        <dbReference type="EMBL" id="TWU29653.1"/>
    </source>
</evidence>
<accession>A0A5C6CXI2</accession>
<feature type="transmembrane region" description="Helical" evidence="1">
    <location>
        <begin position="158"/>
        <end position="185"/>
    </location>
</feature>
<dbReference type="AlphaFoldDB" id="A0A5C6CXI2"/>
<dbReference type="GO" id="GO:0006629">
    <property type="term" value="P:lipid metabolic process"/>
    <property type="evidence" value="ECO:0007669"/>
    <property type="project" value="InterPro"/>
</dbReference>
<proteinExistence type="predicted"/>
<feature type="domain" description="Fatty acid desaturase" evidence="2">
    <location>
        <begin position="72"/>
        <end position="347"/>
    </location>
</feature>
<feature type="transmembrane region" description="Helical" evidence="1">
    <location>
        <begin position="251"/>
        <end position="270"/>
    </location>
</feature>
<dbReference type="EMBL" id="SJPS01000001">
    <property type="protein sequence ID" value="TWU29653.1"/>
    <property type="molecule type" value="Genomic_DNA"/>
</dbReference>
<keyword evidence="1" id="KW-1133">Transmembrane helix</keyword>
<evidence type="ECO:0000259" key="2">
    <source>
        <dbReference type="Pfam" id="PF00487"/>
    </source>
</evidence>
<keyword evidence="1" id="KW-0472">Membrane</keyword>